<dbReference type="NCBIfam" id="TIGR00016">
    <property type="entry name" value="ackA"/>
    <property type="match status" value="1"/>
</dbReference>
<feature type="binding site" evidence="6">
    <location>
        <position position="8"/>
    </location>
    <ligand>
        <name>Mg(2+)</name>
        <dbReference type="ChEBI" id="CHEBI:18420"/>
    </ligand>
</feature>
<keyword evidence="4 6" id="KW-0418">Kinase</keyword>
<comment type="catalytic activity">
    <reaction evidence="6">
        <text>acetate + ATP = acetyl phosphate + ADP</text>
        <dbReference type="Rhea" id="RHEA:11352"/>
        <dbReference type="ChEBI" id="CHEBI:22191"/>
        <dbReference type="ChEBI" id="CHEBI:30089"/>
        <dbReference type="ChEBI" id="CHEBI:30616"/>
        <dbReference type="ChEBI" id="CHEBI:456216"/>
        <dbReference type="EC" id="2.7.2.1"/>
    </reaction>
</comment>
<feature type="binding site" evidence="6">
    <location>
        <position position="69"/>
    </location>
    <ligand>
        <name>substrate</name>
    </ligand>
</feature>
<dbReference type="InterPro" id="IPR004372">
    <property type="entry name" value="Ac/propionate_kinase"/>
</dbReference>
<dbReference type="PROSITE" id="PS01076">
    <property type="entry name" value="ACETATE_KINASE_2"/>
    <property type="match status" value="1"/>
</dbReference>
<feature type="site" description="Transition state stabilizer" evidence="6">
    <location>
        <position position="158"/>
    </location>
</feature>
<evidence type="ECO:0000256" key="3">
    <source>
        <dbReference type="ARBA" id="ARBA00022741"/>
    </source>
</evidence>
<reference evidence="8" key="1">
    <citation type="submission" date="2022-07" db="EMBL/GenBank/DDBJ databases">
        <title>Taxonomic analysis of Microcella humidisoli nov. sp., isolated from riverside soil.</title>
        <authorList>
            <person name="Molina K.M."/>
            <person name="Kim S.B."/>
        </authorList>
    </citation>
    <scope>NUCLEOTIDE SEQUENCE</scope>
    <source>
        <strain evidence="8">MMS21-STM10</strain>
    </source>
</reference>
<feature type="binding site" evidence="6">
    <location>
        <begin position="259"/>
        <end position="261"/>
    </location>
    <ligand>
        <name>ATP</name>
        <dbReference type="ChEBI" id="CHEBI:30616"/>
    </ligand>
</feature>
<proteinExistence type="inferred from homology"/>
<accession>A0ABY5FZP3</accession>
<keyword evidence="6" id="KW-0479">Metal-binding</keyword>
<gene>
    <name evidence="6" type="primary">ackA</name>
    <name evidence="8" type="ORF">NNL39_03400</name>
</gene>
<feature type="binding site" evidence="6">
    <location>
        <position position="15"/>
    </location>
    <ligand>
        <name>ATP</name>
        <dbReference type="ChEBI" id="CHEBI:30616"/>
    </ligand>
</feature>
<keyword evidence="9" id="KW-1185">Reference proteome</keyword>
<comment type="subunit">
    <text evidence="6">Homodimer.</text>
</comment>
<feature type="binding site" evidence="6">
    <location>
        <begin position="186"/>
        <end position="190"/>
    </location>
    <ligand>
        <name>ATP</name>
        <dbReference type="ChEBI" id="CHEBI:30616"/>
    </ligand>
</feature>
<dbReference type="RefSeq" id="WP_255160876.1">
    <property type="nucleotide sequence ID" value="NZ_CP101497.1"/>
</dbReference>
<dbReference type="PANTHER" id="PTHR21060:SF15">
    <property type="entry name" value="ACETATE KINASE-RELATED"/>
    <property type="match status" value="1"/>
</dbReference>
<evidence type="ECO:0000256" key="5">
    <source>
        <dbReference type="ARBA" id="ARBA00022840"/>
    </source>
</evidence>
<dbReference type="Proteomes" id="UP001060039">
    <property type="component" value="Chromosome"/>
</dbReference>
<comment type="function">
    <text evidence="6">Catalyzes the formation of acetyl phosphate from acetate and ATP. Can also catalyze the reverse reaction.</text>
</comment>
<dbReference type="Gene3D" id="3.30.420.40">
    <property type="match status" value="2"/>
</dbReference>
<evidence type="ECO:0000256" key="1">
    <source>
        <dbReference type="ARBA" id="ARBA00008748"/>
    </source>
</evidence>
<dbReference type="EMBL" id="CP101497">
    <property type="protein sequence ID" value="UTT63748.1"/>
    <property type="molecule type" value="Genomic_DNA"/>
</dbReference>
<dbReference type="EC" id="2.7.2.1" evidence="6"/>
<feature type="site" description="Transition state stabilizer" evidence="6">
    <location>
        <position position="219"/>
    </location>
</feature>
<dbReference type="Pfam" id="PF00871">
    <property type="entry name" value="Acetate_kinase"/>
    <property type="match status" value="1"/>
</dbReference>
<dbReference type="InterPro" id="IPR023865">
    <property type="entry name" value="Aliphatic_acid_kinase_CS"/>
</dbReference>
<dbReference type="PRINTS" id="PR00471">
    <property type="entry name" value="ACETATEKNASE"/>
</dbReference>
<sequence length="374" mass="37919">MVRVFVVNSGSSSIKYQLVDVVSEKVVLSGLLERLGQPGGDAADHESGMRVVLDRLGSEAASIAAVGHRVVHGGSVFTAPVVIDDAVEAGIQTVSALAPLHNPANLAGIRAARLALPSVPHVAVFDTAFHQSMPAAAATYAIDRAVSAEHGIRRYGFHGTSHQFVAGRAAALLGRPLASLKLIVLHLGNGSSAAAIDGGRSIDTSMGLTPLAGLVMGTRSGDVDPGVLLHLQRAGLSGAEVDALLNSRSGLLGLAGSADMRDVTAAAAAGDADAELALDVWAHRIRHYVGAYLAQLGGLDAVVFTAGIGENAADLRARALDGLGHLGLAIDADRNGAPSREARVISPEGAPVAVLVVPTNEELAIAQAAAALVA</sequence>
<keyword evidence="3 6" id="KW-0547">Nucleotide-binding</keyword>
<feature type="binding site" evidence="6">
    <location>
        <position position="361"/>
    </location>
    <ligand>
        <name>Mg(2+)</name>
        <dbReference type="ChEBI" id="CHEBI:18420"/>
    </ligand>
</feature>
<organism evidence="8 9">
    <name type="scientific">Microcella humidisoli</name>
    <dbReference type="NCBI Taxonomy" id="2963406"/>
    <lineage>
        <taxon>Bacteria</taxon>
        <taxon>Bacillati</taxon>
        <taxon>Actinomycetota</taxon>
        <taxon>Actinomycetes</taxon>
        <taxon>Micrococcales</taxon>
        <taxon>Microbacteriaceae</taxon>
        <taxon>Microcella</taxon>
    </lineage>
</organism>
<comment type="similarity">
    <text evidence="1 6 7">Belongs to the acetokinase family.</text>
</comment>
<evidence type="ECO:0000256" key="6">
    <source>
        <dbReference type="HAMAP-Rule" id="MF_00020"/>
    </source>
</evidence>
<name>A0ABY5FZP3_9MICO</name>
<keyword evidence="2 6" id="KW-0808">Transferase</keyword>
<dbReference type="PANTHER" id="PTHR21060">
    <property type="entry name" value="ACETATE KINASE"/>
    <property type="match status" value="1"/>
</dbReference>
<keyword evidence="6" id="KW-0963">Cytoplasm</keyword>
<evidence type="ECO:0000256" key="7">
    <source>
        <dbReference type="RuleBase" id="RU003835"/>
    </source>
</evidence>
<dbReference type="InterPro" id="IPR000890">
    <property type="entry name" value="Aliphatic_acid_kin_short-chain"/>
</dbReference>
<comment type="subcellular location">
    <subcellularLocation>
        <location evidence="6">Cytoplasm</location>
    </subcellularLocation>
</comment>
<comment type="cofactor">
    <cofactor evidence="6">
        <name>Mg(2+)</name>
        <dbReference type="ChEBI" id="CHEBI:18420"/>
    </cofactor>
    <cofactor evidence="6">
        <name>Mn(2+)</name>
        <dbReference type="ChEBI" id="CHEBI:29035"/>
    </cofactor>
    <text evidence="6">Mg(2+). Can also accept Mn(2+).</text>
</comment>
<evidence type="ECO:0000256" key="2">
    <source>
        <dbReference type="ARBA" id="ARBA00022679"/>
    </source>
</evidence>
<keyword evidence="6" id="KW-0460">Magnesium</keyword>
<dbReference type="GO" id="GO:0016301">
    <property type="term" value="F:kinase activity"/>
    <property type="evidence" value="ECO:0007669"/>
    <property type="project" value="UniProtKB-KW"/>
</dbReference>
<feature type="binding site" evidence="6">
    <location>
        <begin position="307"/>
        <end position="311"/>
    </location>
    <ligand>
        <name>ATP</name>
        <dbReference type="ChEBI" id="CHEBI:30616"/>
    </ligand>
</feature>
<evidence type="ECO:0000256" key="4">
    <source>
        <dbReference type="ARBA" id="ARBA00022777"/>
    </source>
</evidence>
<evidence type="ECO:0000313" key="9">
    <source>
        <dbReference type="Proteomes" id="UP001060039"/>
    </source>
</evidence>
<evidence type="ECO:0000313" key="8">
    <source>
        <dbReference type="EMBL" id="UTT63748.1"/>
    </source>
</evidence>
<keyword evidence="5 6" id="KW-0067">ATP-binding</keyword>
<dbReference type="SUPFAM" id="SSF53067">
    <property type="entry name" value="Actin-like ATPase domain"/>
    <property type="match status" value="2"/>
</dbReference>
<protein>
    <recommendedName>
        <fullName evidence="6">Acetate kinase</fullName>
        <ecNumber evidence="6">2.7.2.1</ecNumber>
    </recommendedName>
    <alternativeName>
        <fullName evidence="6">Acetokinase</fullName>
    </alternativeName>
</protein>
<feature type="active site" description="Proton donor/acceptor" evidence="6">
    <location>
        <position position="126"/>
    </location>
</feature>
<dbReference type="CDD" id="cd24010">
    <property type="entry name" value="ASKHA_NBD_AcK_PK"/>
    <property type="match status" value="1"/>
</dbReference>
<dbReference type="HAMAP" id="MF_00020">
    <property type="entry name" value="Acetate_kinase"/>
    <property type="match status" value="1"/>
</dbReference>
<comment type="pathway">
    <text evidence="6">Metabolic intermediate biosynthesis; acetyl-CoA biosynthesis; acetyl-CoA from acetate: step 1/2.</text>
</comment>
<dbReference type="PIRSF" id="PIRSF000722">
    <property type="entry name" value="Acetate_prop_kin"/>
    <property type="match status" value="1"/>
</dbReference>
<dbReference type="InterPro" id="IPR043129">
    <property type="entry name" value="ATPase_NBD"/>
</dbReference>